<evidence type="ECO:0000256" key="1">
    <source>
        <dbReference type="ARBA" id="ARBA00023235"/>
    </source>
</evidence>
<keyword evidence="3" id="KW-1185">Reference proteome</keyword>
<sequence>MSELFSYPEFDPKGVKLLTKAGDGENDMLMDIAVYEMKAGEERSFSSQSDEMAVLLLTGEILFSWEEREERGKRSSLMEEGPYCLHVSKGVLVSVTAKEDSQVLIQCTRNDREFGSVFYKPEDCTNDIFGEGLLDGKMKRTVRTVFDYNNAPYSNMVNGEVINHQGGWSSYTPHEHPQPEVYYYRFERPEGFGACFIGEDVFKIKDGSCAAIPGGRTHPQVTAPGFPMYYCWMIRHLPDNPWTTRVDDPRYNWIKELK</sequence>
<dbReference type="GO" id="GO:0008880">
    <property type="term" value="F:glucuronate isomerase activity"/>
    <property type="evidence" value="ECO:0007669"/>
    <property type="project" value="InterPro"/>
</dbReference>
<dbReference type="Proteomes" id="UP000028525">
    <property type="component" value="Unassembled WGS sequence"/>
</dbReference>
<reference evidence="2 3" key="1">
    <citation type="submission" date="2014-07" db="EMBL/GenBank/DDBJ databases">
        <title>Draft genome of Clostridium celerecrescens 152B isolated from sediments associated with methane hydrate from Krishna Godavari basin.</title>
        <authorList>
            <person name="Honkalas V.S."/>
            <person name="Dabir A.P."/>
            <person name="Arora P."/>
            <person name="Dhakephalkar P.K."/>
        </authorList>
    </citation>
    <scope>NUCLEOTIDE SEQUENCE [LARGE SCALE GENOMIC DNA]</scope>
    <source>
        <strain evidence="2 3">152B</strain>
    </source>
</reference>
<dbReference type="InterPro" id="IPR024203">
    <property type="entry name" value="Deoxy-glucuronate_isom_IolB"/>
</dbReference>
<dbReference type="AlphaFoldDB" id="A0A084JFV6"/>
<dbReference type="RefSeq" id="WP_038284085.1">
    <property type="nucleotide sequence ID" value="NZ_JPME01000029.1"/>
</dbReference>
<name>A0A084JFV6_9FIRM</name>
<dbReference type="PANTHER" id="PTHR39193:SF1">
    <property type="entry name" value="5-DEOXY-GLUCURONATE ISOMERASE"/>
    <property type="match status" value="1"/>
</dbReference>
<protein>
    <submittedName>
        <fullName evidence="2">5-deoxyglucuronate isomerase</fullName>
    </submittedName>
</protein>
<dbReference type="STRING" id="29354.IO98_20420"/>
<dbReference type="SUPFAM" id="SSF51182">
    <property type="entry name" value="RmlC-like cupins"/>
    <property type="match status" value="1"/>
</dbReference>
<accession>A0A084JFV6</accession>
<dbReference type="InterPro" id="IPR014710">
    <property type="entry name" value="RmlC-like_jellyroll"/>
</dbReference>
<dbReference type="Gene3D" id="2.60.120.10">
    <property type="entry name" value="Jelly Rolls"/>
    <property type="match status" value="2"/>
</dbReference>
<dbReference type="Pfam" id="PF04962">
    <property type="entry name" value="KduI"/>
    <property type="match status" value="1"/>
</dbReference>
<keyword evidence="1 2" id="KW-0413">Isomerase</keyword>
<dbReference type="GO" id="GO:0019310">
    <property type="term" value="P:inositol catabolic process"/>
    <property type="evidence" value="ECO:0007669"/>
    <property type="project" value="InterPro"/>
</dbReference>
<dbReference type="PIRSF" id="PIRSF036628">
    <property type="entry name" value="IolB"/>
    <property type="match status" value="1"/>
</dbReference>
<evidence type="ECO:0000313" key="3">
    <source>
        <dbReference type="Proteomes" id="UP000028525"/>
    </source>
</evidence>
<comment type="caution">
    <text evidence="2">The sequence shown here is derived from an EMBL/GenBank/DDBJ whole genome shotgun (WGS) entry which is preliminary data.</text>
</comment>
<proteinExistence type="predicted"/>
<dbReference type="EMBL" id="JPME01000029">
    <property type="protein sequence ID" value="KEZ87840.1"/>
    <property type="molecule type" value="Genomic_DNA"/>
</dbReference>
<dbReference type="PANTHER" id="PTHR39193">
    <property type="entry name" value="5-DEOXY-GLUCURONATE ISOMERASE"/>
    <property type="match status" value="1"/>
</dbReference>
<dbReference type="InterPro" id="IPR011051">
    <property type="entry name" value="RmlC_Cupin_sf"/>
</dbReference>
<dbReference type="InterPro" id="IPR021120">
    <property type="entry name" value="KduI/IolB_isomerase"/>
</dbReference>
<dbReference type="OrthoDB" id="9799936at2"/>
<evidence type="ECO:0000313" key="2">
    <source>
        <dbReference type="EMBL" id="KEZ87840.1"/>
    </source>
</evidence>
<gene>
    <name evidence="2" type="ORF">IO98_20420</name>
</gene>
<organism evidence="2 3">
    <name type="scientific">Lacrimispora celerecrescens</name>
    <dbReference type="NCBI Taxonomy" id="29354"/>
    <lineage>
        <taxon>Bacteria</taxon>
        <taxon>Bacillati</taxon>
        <taxon>Bacillota</taxon>
        <taxon>Clostridia</taxon>
        <taxon>Lachnospirales</taxon>
        <taxon>Lachnospiraceae</taxon>
        <taxon>Lacrimispora</taxon>
    </lineage>
</organism>